<dbReference type="AlphaFoldDB" id="B9TI00"/>
<accession>B9TI00</accession>
<feature type="non-terminal residue" evidence="2">
    <location>
        <position position="320"/>
    </location>
</feature>
<name>B9TI00_RICCO</name>
<evidence type="ECO:0000313" key="2">
    <source>
        <dbReference type="EMBL" id="EEF24513.1"/>
    </source>
</evidence>
<dbReference type="InParanoid" id="B9TI00"/>
<evidence type="ECO:0000256" key="1">
    <source>
        <dbReference type="SAM" id="SignalP"/>
    </source>
</evidence>
<organism evidence="2 3">
    <name type="scientific">Ricinus communis</name>
    <name type="common">Castor bean</name>
    <dbReference type="NCBI Taxonomy" id="3988"/>
    <lineage>
        <taxon>Eukaryota</taxon>
        <taxon>Viridiplantae</taxon>
        <taxon>Streptophyta</taxon>
        <taxon>Embryophyta</taxon>
        <taxon>Tracheophyta</taxon>
        <taxon>Spermatophyta</taxon>
        <taxon>Magnoliopsida</taxon>
        <taxon>eudicotyledons</taxon>
        <taxon>Gunneridae</taxon>
        <taxon>Pentapetalae</taxon>
        <taxon>rosids</taxon>
        <taxon>fabids</taxon>
        <taxon>Malpighiales</taxon>
        <taxon>Euphorbiaceae</taxon>
        <taxon>Acalyphoideae</taxon>
        <taxon>Acalypheae</taxon>
        <taxon>Ricinus</taxon>
    </lineage>
</organism>
<dbReference type="EMBL" id="EQ982034">
    <property type="protein sequence ID" value="EEF24513.1"/>
    <property type="molecule type" value="Genomic_DNA"/>
</dbReference>
<feature type="signal peptide" evidence="1">
    <location>
        <begin position="1"/>
        <end position="24"/>
    </location>
</feature>
<sequence length="320" mass="33847">MSTPSLKPLGTLAALLAVAAGAQAQTALADKPVFASVSVPGNLALALSVEYPTAVGNAHIDANYLQASTYLGYFDPDKCYDYRLATTGGSTPIPFDHFAPTAKATAHGCVGKWSGNFLNWATMQTIDPFRWALTGGYRVGDYTYATILEKAYASGQGSTGNFPDRTASTNATVIAAATPLNWTTLKLRVQGLGAKLRFTNTGNNNGSSITAFDPSAGPWASNGTYELSVRARVCDKTLGTDYLEANCKAYGSNYKPEGLIQQYANQIRFSAFGYLNDGSLTRDGGVLRARQTFVGPTQPVPGGTDTANVRAEWDGTTGIM</sequence>
<feature type="chain" id="PRO_5002892144" evidence="1">
    <location>
        <begin position="25"/>
        <end position="320"/>
    </location>
</feature>
<proteinExistence type="predicted"/>
<protein>
    <submittedName>
        <fullName evidence="2">Uncharacterized protein</fullName>
    </submittedName>
</protein>
<keyword evidence="3" id="KW-1185">Reference proteome</keyword>
<evidence type="ECO:0000313" key="3">
    <source>
        <dbReference type="Proteomes" id="UP000008311"/>
    </source>
</evidence>
<keyword evidence="1" id="KW-0732">Signal</keyword>
<reference evidence="3" key="1">
    <citation type="journal article" date="2010" name="Nat. Biotechnol.">
        <title>Draft genome sequence of the oilseed species Ricinus communis.</title>
        <authorList>
            <person name="Chan A.P."/>
            <person name="Crabtree J."/>
            <person name="Zhao Q."/>
            <person name="Lorenzi H."/>
            <person name="Orvis J."/>
            <person name="Puiu D."/>
            <person name="Melake-Berhan A."/>
            <person name="Jones K.M."/>
            <person name="Redman J."/>
            <person name="Chen G."/>
            <person name="Cahoon E.B."/>
            <person name="Gedil M."/>
            <person name="Stanke M."/>
            <person name="Haas B.J."/>
            <person name="Wortman J.R."/>
            <person name="Fraser-Liggett C.M."/>
            <person name="Ravel J."/>
            <person name="Rabinowicz P.D."/>
        </authorList>
    </citation>
    <scope>NUCLEOTIDE SEQUENCE [LARGE SCALE GENOMIC DNA]</scope>
    <source>
        <strain evidence="3">cv. Hale</strain>
    </source>
</reference>
<dbReference type="Proteomes" id="UP000008311">
    <property type="component" value="Unassembled WGS sequence"/>
</dbReference>
<gene>
    <name evidence="2" type="ORF">RCOM_1936800</name>
</gene>